<proteinExistence type="predicted"/>
<dbReference type="GeneID" id="68356884"/>
<dbReference type="RefSeq" id="XP_044719190.1">
    <property type="nucleotide sequence ID" value="XM_044866226.1"/>
</dbReference>
<dbReference type="Gene3D" id="1.10.10.570">
    <property type="entry name" value="Winged helix' DNA-binding domain. Chain C. Domain 1"/>
    <property type="match status" value="1"/>
</dbReference>
<dbReference type="InterPro" id="IPR036390">
    <property type="entry name" value="WH_DNA-bd_sf"/>
</dbReference>
<evidence type="ECO:0000313" key="3">
    <source>
        <dbReference type="Proteomes" id="UP000824596"/>
    </source>
</evidence>
<dbReference type="SUPFAM" id="SSF46785">
    <property type="entry name" value="Winged helix' DNA-binding domain"/>
    <property type="match status" value="1"/>
</dbReference>
<dbReference type="InterPro" id="IPR008570">
    <property type="entry name" value="ESCRT-II_cplx_Vps25-sub"/>
</dbReference>
<sequence length="136" mass="15478">MAHSAGTRPSRRDAASSPFPSPQIPLPAFFTRQTNLTTHHPSCPSGRSRPRFARHHRLFRLHLSAADSDLFRNRRIDRRLSPADIRDLLDFMRRDGRASTSMQGLGRRRLCPLEEAGWWAAVVEAYIEDSSQRTAS</sequence>
<reference evidence="2" key="1">
    <citation type="submission" date="2021-09" db="EMBL/GenBank/DDBJ databases">
        <title>A high-quality genome of the endoparasitic fungus Hirsutella rhossiliensis with a comparison of Hirsutella genomes reveals transposable elements contributing to genome size variation.</title>
        <authorList>
            <person name="Lin R."/>
            <person name="Jiao Y."/>
            <person name="Sun X."/>
            <person name="Ling J."/>
            <person name="Xie B."/>
            <person name="Cheng X."/>
        </authorList>
    </citation>
    <scope>NUCLEOTIDE SEQUENCE</scope>
    <source>
        <strain evidence="2">HR02</strain>
    </source>
</reference>
<dbReference type="OrthoDB" id="245150at2759"/>
<dbReference type="EMBL" id="JAIZPD010000008">
    <property type="protein sequence ID" value="KAH0961677.1"/>
    <property type="molecule type" value="Genomic_DNA"/>
</dbReference>
<dbReference type="GO" id="GO:0071985">
    <property type="term" value="P:multivesicular body sorting pathway"/>
    <property type="evidence" value="ECO:0007669"/>
    <property type="project" value="InterPro"/>
</dbReference>
<dbReference type="AlphaFoldDB" id="A0A9P8MYY8"/>
<comment type="caution">
    <text evidence="2">The sequence shown here is derived from an EMBL/GenBank/DDBJ whole genome shotgun (WGS) entry which is preliminary data.</text>
</comment>
<dbReference type="Pfam" id="PF05871">
    <property type="entry name" value="ESCRT-II"/>
    <property type="match status" value="1"/>
</dbReference>
<protein>
    <submittedName>
        <fullName evidence="2">ESCRT-II complex subunit domain-containing protein</fullName>
    </submittedName>
</protein>
<keyword evidence="3" id="KW-1185">Reference proteome</keyword>
<organism evidence="2 3">
    <name type="scientific">Hirsutella rhossiliensis</name>
    <dbReference type="NCBI Taxonomy" id="111463"/>
    <lineage>
        <taxon>Eukaryota</taxon>
        <taxon>Fungi</taxon>
        <taxon>Dikarya</taxon>
        <taxon>Ascomycota</taxon>
        <taxon>Pezizomycotina</taxon>
        <taxon>Sordariomycetes</taxon>
        <taxon>Hypocreomycetidae</taxon>
        <taxon>Hypocreales</taxon>
        <taxon>Ophiocordycipitaceae</taxon>
        <taxon>Hirsutella</taxon>
    </lineage>
</organism>
<accession>A0A9P8MYY8</accession>
<feature type="region of interest" description="Disordered" evidence="1">
    <location>
        <begin position="1"/>
        <end position="27"/>
    </location>
</feature>
<gene>
    <name evidence="2" type="ORF">HRG_07755</name>
</gene>
<dbReference type="Proteomes" id="UP000824596">
    <property type="component" value="Unassembled WGS sequence"/>
</dbReference>
<evidence type="ECO:0000256" key="1">
    <source>
        <dbReference type="SAM" id="MobiDB-lite"/>
    </source>
</evidence>
<evidence type="ECO:0000313" key="2">
    <source>
        <dbReference type="EMBL" id="KAH0961677.1"/>
    </source>
</evidence>
<dbReference type="GO" id="GO:0000814">
    <property type="term" value="C:ESCRT II complex"/>
    <property type="evidence" value="ECO:0007669"/>
    <property type="project" value="InterPro"/>
</dbReference>
<name>A0A9P8MYY8_9HYPO</name>
<dbReference type="InterPro" id="IPR014041">
    <property type="entry name" value="ESCRT-II_cplx_Vps25-sub_N"/>
</dbReference>